<keyword evidence="7 13" id="KW-0067">ATP-binding</keyword>
<evidence type="ECO:0000256" key="1">
    <source>
        <dbReference type="ARBA" id="ARBA00004370"/>
    </source>
</evidence>
<keyword evidence="6 13" id="KW-0375">Hydrogen ion transport</keyword>
<gene>
    <name evidence="13" type="primary">atpD</name>
    <name evidence="15" type="ORF">WK53_19795</name>
</gene>
<dbReference type="EC" id="7.1.2.2" evidence="13"/>
<dbReference type="Proteomes" id="UP000056732">
    <property type="component" value="Unassembled WGS sequence"/>
</dbReference>
<dbReference type="InterPro" id="IPR000194">
    <property type="entry name" value="ATPase_F1/V1/A1_a/bsu_nucl-bd"/>
</dbReference>
<dbReference type="InterPro" id="IPR050053">
    <property type="entry name" value="ATPase_alpha/beta_chains"/>
</dbReference>
<reference evidence="15 16" key="1">
    <citation type="submission" date="2015-11" db="EMBL/GenBank/DDBJ databases">
        <title>Expanding the genomic diversity of Burkholderia species for the development of highly accurate diagnostics.</title>
        <authorList>
            <person name="Sahl J."/>
            <person name="Keim P."/>
            <person name="Wagner D."/>
        </authorList>
    </citation>
    <scope>NUCLEOTIDE SEQUENCE [LARGE SCALE GENOMIC DNA]</scope>
    <source>
        <strain evidence="15 16">MSMB1137WGS</strain>
    </source>
</reference>
<dbReference type="InterPro" id="IPR003593">
    <property type="entry name" value="AAA+_ATPase"/>
</dbReference>
<dbReference type="SMART" id="SM00382">
    <property type="entry name" value="AAA"/>
    <property type="match status" value="1"/>
</dbReference>
<evidence type="ECO:0000256" key="4">
    <source>
        <dbReference type="ARBA" id="ARBA00022475"/>
    </source>
</evidence>
<dbReference type="InterPro" id="IPR027417">
    <property type="entry name" value="P-loop_NTPase"/>
</dbReference>
<evidence type="ECO:0000256" key="8">
    <source>
        <dbReference type="ARBA" id="ARBA00022967"/>
    </source>
</evidence>
<dbReference type="GO" id="GO:0046933">
    <property type="term" value="F:proton-transporting ATP synthase activity, rotational mechanism"/>
    <property type="evidence" value="ECO:0007669"/>
    <property type="project" value="UniProtKB-UniRule"/>
</dbReference>
<keyword evidence="10 13" id="KW-0472">Membrane</keyword>
<evidence type="ECO:0000259" key="14">
    <source>
        <dbReference type="SMART" id="SM00382"/>
    </source>
</evidence>
<dbReference type="RefSeq" id="WP_059934035.1">
    <property type="nucleotide sequence ID" value="NZ_LPDO01000151.1"/>
</dbReference>
<evidence type="ECO:0000256" key="2">
    <source>
        <dbReference type="ARBA" id="ARBA00008936"/>
    </source>
</evidence>
<dbReference type="InterPro" id="IPR036121">
    <property type="entry name" value="ATPase_F1/V1/A1_a/bsu_N_sf"/>
</dbReference>
<dbReference type="SUPFAM" id="SSF50615">
    <property type="entry name" value="N-terminal domain of alpha and beta subunits of F1 ATP synthase"/>
    <property type="match status" value="1"/>
</dbReference>
<protein>
    <recommendedName>
        <fullName evidence="13">ATP synthase subunit beta</fullName>
        <ecNumber evidence="13">7.1.2.2</ecNumber>
    </recommendedName>
    <alternativeName>
        <fullName evidence="13">ATP synthase F1 sector subunit beta</fullName>
    </alternativeName>
    <alternativeName>
        <fullName evidence="13">F-ATPase subunit beta</fullName>
    </alternativeName>
</protein>
<name>A0AAW3MZV7_9BURK</name>
<dbReference type="CDD" id="cd18110">
    <property type="entry name" value="ATP-synt_F1_beta_C"/>
    <property type="match status" value="1"/>
</dbReference>
<dbReference type="NCBIfam" id="TIGR01039">
    <property type="entry name" value="atpD"/>
    <property type="match status" value="1"/>
</dbReference>
<evidence type="ECO:0000256" key="13">
    <source>
        <dbReference type="HAMAP-Rule" id="MF_01347"/>
    </source>
</evidence>
<keyword evidence="9 13" id="KW-0406">Ion transport</keyword>
<comment type="function">
    <text evidence="13">Produces ATP from ADP in the presence of a proton gradient across the membrane. The catalytic sites are hosted primarily by the beta subunits.</text>
</comment>
<dbReference type="SUPFAM" id="SSF47917">
    <property type="entry name" value="C-terminal domain of alpha and beta subunits of F1 ATP synthase"/>
    <property type="match status" value="1"/>
</dbReference>
<dbReference type="Pfam" id="PF22919">
    <property type="entry name" value="ATP-synt_VA_C"/>
    <property type="match status" value="1"/>
</dbReference>
<dbReference type="Gene3D" id="2.40.10.170">
    <property type="match status" value="1"/>
</dbReference>
<keyword evidence="5 13" id="KW-0547">Nucleotide-binding</keyword>
<dbReference type="InterPro" id="IPR004100">
    <property type="entry name" value="ATPase_F1/V1/A1_a/bsu_N"/>
</dbReference>
<evidence type="ECO:0000313" key="15">
    <source>
        <dbReference type="EMBL" id="KVT41307.1"/>
    </source>
</evidence>
<evidence type="ECO:0000256" key="11">
    <source>
        <dbReference type="ARBA" id="ARBA00023196"/>
    </source>
</evidence>
<dbReference type="PANTHER" id="PTHR15184">
    <property type="entry name" value="ATP SYNTHASE"/>
    <property type="match status" value="1"/>
</dbReference>
<comment type="catalytic activity">
    <reaction evidence="13">
        <text>ATP + H2O + 4 H(+)(in) = ADP + phosphate + 5 H(+)(out)</text>
        <dbReference type="Rhea" id="RHEA:57720"/>
        <dbReference type="ChEBI" id="CHEBI:15377"/>
        <dbReference type="ChEBI" id="CHEBI:15378"/>
        <dbReference type="ChEBI" id="CHEBI:30616"/>
        <dbReference type="ChEBI" id="CHEBI:43474"/>
        <dbReference type="ChEBI" id="CHEBI:456216"/>
        <dbReference type="EC" id="7.1.2.2"/>
    </reaction>
</comment>
<keyword evidence="3 13" id="KW-0813">Transport</keyword>
<dbReference type="InterPro" id="IPR024034">
    <property type="entry name" value="ATPase_F1/V1_b/a_C"/>
</dbReference>
<evidence type="ECO:0000256" key="5">
    <source>
        <dbReference type="ARBA" id="ARBA00022741"/>
    </source>
</evidence>
<dbReference type="SUPFAM" id="SSF52540">
    <property type="entry name" value="P-loop containing nucleoside triphosphate hydrolases"/>
    <property type="match status" value="1"/>
</dbReference>
<dbReference type="PROSITE" id="PS00152">
    <property type="entry name" value="ATPASE_ALPHA_BETA"/>
    <property type="match status" value="1"/>
</dbReference>
<evidence type="ECO:0000256" key="10">
    <source>
        <dbReference type="ARBA" id="ARBA00023136"/>
    </source>
</evidence>
<dbReference type="CDD" id="cd18115">
    <property type="entry name" value="ATP-synt_F1_beta_N"/>
    <property type="match status" value="1"/>
</dbReference>
<feature type="domain" description="AAA+ ATPase" evidence="14">
    <location>
        <begin position="157"/>
        <end position="340"/>
    </location>
</feature>
<keyword evidence="8 13" id="KW-1278">Translocase</keyword>
<feature type="binding site" evidence="13">
    <location>
        <begin position="165"/>
        <end position="172"/>
    </location>
    <ligand>
        <name>ATP</name>
        <dbReference type="ChEBI" id="CHEBI:30616"/>
    </ligand>
</feature>
<comment type="caution">
    <text evidence="15">The sequence shown here is derived from an EMBL/GenBank/DDBJ whole genome shotgun (WGS) entry which is preliminary data.</text>
</comment>
<dbReference type="InterPro" id="IPR055190">
    <property type="entry name" value="ATP-synt_VA_C"/>
</dbReference>
<dbReference type="Gene3D" id="3.40.50.300">
    <property type="entry name" value="P-loop containing nucleotide triphosphate hydrolases"/>
    <property type="match status" value="1"/>
</dbReference>
<dbReference type="GO" id="GO:0045259">
    <property type="term" value="C:proton-transporting ATP synthase complex"/>
    <property type="evidence" value="ECO:0007669"/>
    <property type="project" value="UniProtKB-KW"/>
</dbReference>
<dbReference type="EMBL" id="LPDO01000151">
    <property type="protein sequence ID" value="KVT41307.1"/>
    <property type="molecule type" value="Genomic_DNA"/>
</dbReference>
<accession>A0AAW3MZV7</accession>
<evidence type="ECO:0000256" key="12">
    <source>
        <dbReference type="ARBA" id="ARBA00023310"/>
    </source>
</evidence>
<keyword evidence="12 13" id="KW-0066">ATP synthesis</keyword>
<dbReference type="InterPro" id="IPR020003">
    <property type="entry name" value="ATPase_a/bsu_AS"/>
</dbReference>
<dbReference type="AlphaFoldDB" id="A0AAW3MZV7"/>
<evidence type="ECO:0000256" key="6">
    <source>
        <dbReference type="ARBA" id="ARBA00022781"/>
    </source>
</evidence>
<dbReference type="CDD" id="cd01133">
    <property type="entry name" value="F1-ATPase_beta_CD"/>
    <property type="match status" value="1"/>
</dbReference>
<keyword evidence="11 13" id="KW-0139">CF(1)</keyword>
<evidence type="ECO:0000256" key="3">
    <source>
        <dbReference type="ARBA" id="ARBA00022448"/>
    </source>
</evidence>
<evidence type="ECO:0000256" key="9">
    <source>
        <dbReference type="ARBA" id="ARBA00023065"/>
    </source>
</evidence>
<comment type="similarity">
    <text evidence="2 13">Belongs to the ATPase alpha/beta chains family.</text>
</comment>
<organism evidence="15 16">
    <name type="scientific">Burkholderia ubonensis</name>
    <dbReference type="NCBI Taxonomy" id="101571"/>
    <lineage>
        <taxon>Bacteria</taxon>
        <taxon>Pseudomonadati</taxon>
        <taxon>Pseudomonadota</taxon>
        <taxon>Betaproteobacteria</taxon>
        <taxon>Burkholderiales</taxon>
        <taxon>Burkholderiaceae</taxon>
        <taxon>Burkholderia</taxon>
        <taxon>Burkholderia cepacia complex</taxon>
    </lineage>
</organism>
<dbReference type="GO" id="GO:0005524">
    <property type="term" value="F:ATP binding"/>
    <property type="evidence" value="ECO:0007669"/>
    <property type="project" value="UniProtKB-UniRule"/>
</dbReference>
<dbReference type="HAMAP" id="MF_01347">
    <property type="entry name" value="ATP_synth_beta_bact"/>
    <property type="match status" value="1"/>
</dbReference>
<dbReference type="Pfam" id="PF00006">
    <property type="entry name" value="ATP-synt_ab"/>
    <property type="match status" value="1"/>
</dbReference>
<sequence length="477" mass="50831">MQTDPNRNPVAGAPLHGHVVAIRGAVIDLAFPSGALPPLDTSLSVESDDGREIIAEVQAHLDERTVRALAMQSTNGLPRGLRVRASGQPISVPVGDAMLGRLIDVIGTPGDRGKALPCDVPRRPIHQLPPPLSAQDSATGMFATGVKVIDLLAPLARGGKAAMFGGAGVGKTVLVMELIHAMVQHYKGISVFAGVGERSREGHELLQDMQRSGVLPRTVLVYGQMNEPPGARWRVPLTALTIAEYFRDEQRQNVLLLMDNVFRFVQAGAEVSGLLGRLPSRVGYQPTLATEVAALQERIVSVGGVSITAIEAVYVPADDFTDPAVTTIAAHVDSMVVLSRAMAAEGMYPAIDPIASSSILLDPLVVGAAHVAVATDVRRTIEHYRELQDVISLLGIEELGAEDRRVVGRARRLQRFLTQPFSVTEAFTGVAGRSVAIGDTLAGCKAILDGECDTWHEKSLYMVGTLDEARARERGAS</sequence>
<dbReference type="GO" id="GO:0005886">
    <property type="term" value="C:plasma membrane"/>
    <property type="evidence" value="ECO:0007669"/>
    <property type="project" value="UniProtKB-SubCell"/>
</dbReference>
<comment type="subcellular location">
    <subcellularLocation>
        <location evidence="13">Cell membrane</location>
        <topology evidence="13">Peripheral membrane protein</topology>
    </subcellularLocation>
    <subcellularLocation>
        <location evidence="1">Membrane</location>
    </subcellularLocation>
</comment>
<dbReference type="Pfam" id="PF02874">
    <property type="entry name" value="ATP-synt_ab_N"/>
    <property type="match status" value="1"/>
</dbReference>
<evidence type="ECO:0000256" key="7">
    <source>
        <dbReference type="ARBA" id="ARBA00022840"/>
    </source>
</evidence>
<dbReference type="Gene3D" id="1.10.1140.10">
    <property type="entry name" value="Bovine Mitochondrial F1-atpase, Atp Synthase Beta Chain, Chain D, domain 3"/>
    <property type="match status" value="1"/>
</dbReference>
<dbReference type="InterPro" id="IPR005722">
    <property type="entry name" value="ATP_synth_F1_bsu"/>
</dbReference>
<proteinExistence type="inferred from homology"/>
<dbReference type="PANTHER" id="PTHR15184:SF71">
    <property type="entry name" value="ATP SYNTHASE SUBUNIT BETA, MITOCHONDRIAL"/>
    <property type="match status" value="1"/>
</dbReference>
<evidence type="ECO:0000313" key="16">
    <source>
        <dbReference type="Proteomes" id="UP000056732"/>
    </source>
</evidence>
<keyword evidence="4 13" id="KW-1003">Cell membrane</keyword>